<dbReference type="SUPFAM" id="SSF48452">
    <property type="entry name" value="TPR-like"/>
    <property type="match status" value="5"/>
</dbReference>
<dbReference type="Pfam" id="PF13374">
    <property type="entry name" value="TPR_10"/>
    <property type="match status" value="8"/>
</dbReference>
<dbReference type="EMBL" id="LSYU01000001">
    <property type="protein sequence ID" value="KXX66355.1"/>
    <property type="molecule type" value="Genomic_DNA"/>
</dbReference>
<keyword evidence="3" id="KW-1185">Reference proteome</keyword>
<dbReference type="Pfam" id="PF13424">
    <property type="entry name" value="TPR_12"/>
    <property type="match status" value="1"/>
</dbReference>
<evidence type="ECO:0000313" key="2">
    <source>
        <dbReference type="EMBL" id="KXX66355.1"/>
    </source>
</evidence>
<dbReference type="Gene3D" id="1.25.40.10">
    <property type="entry name" value="Tetratricopeptide repeat domain"/>
    <property type="match status" value="4"/>
</dbReference>
<dbReference type="Pfam" id="PF13191">
    <property type="entry name" value="AAA_16"/>
    <property type="match status" value="1"/>
</dbReference>
<gene>
    <name evidence="2" type="ORF">AY586_00070</name>
</gene>
<organism evidence="2 3">
    <name type="scientific">Marichromatium gracile</name>
    <name type="common">Chromatium gracile</name>
    <dbReference type="NCBI Taxonomy" id="1048"/>
    <lineage>
        <taxon>Bacteria</taxon>
        <taxon>Pseudomonadati</taxon>
        <taxon>Pseudomonadota</taxon>
        <taxon>Gammaproteobacteria</taxon>
        <taxon>Chromatiales</taxon>
        <taxon>Chromatiaceae</taxon>
        <taxon>Marichromatium</taxon>
    </lineage>
</organism>
<sequence>MDEQISGAVAVMEHPINQPPFVGASRMRLVDGLLSVLDEVKTHRETRLVSLEAPSGWGKTRVAQEFYARLAAREAESNPERYWPASILDTIPQVRLDQVGSRRKHVYPKWVERTPNALPSFFWWGIACDMRSDGTPSEALLTDLRQLETHALYLEAAWAAAVSFKERHFSSLEQARTRFLSARKAIMEAGFDELVGFGIGKALELTLPGGGILAQIARLTAGKAIEGRRNAAHIKAGGRLEMDQPTDIIDGSVDLITRLAHPELPFVIFVEDLHRATPLVDELLARLVRSNAAILIITSTWPGELEGLTQLNTLLEDATLRQRCRRVRHDQPPPQPFPADASLDALPTESLAELVSAYYPGTAAEVVDHLARRYTNPLPLELICTMPKLQRRYGGRALELSPEAIDALPDNDVHALYRALWEELPETARQALALATLAIPDRANAWHNGLAGQAIAACSDLTDNTRIAEHLTTDQIPHGWVRAIEALLRCFNEPDQRRIAEEERGQFLFDPDIDAFYRHLGEQIRHQGPGETKRETQHRAWLTLTLHHQGKGEITDTEALMAIRTLQQALADLPRELPTRIELGDYLKRLQVNEDSTELLDARAAYSRALGHSGKIEEALNHLQVLLADQTRILGPDHADTLTTRNNFAYWQAESGAINAALEAFEALVADHTRIFGPDHPNTLITRSNIALWQANSGAIKAALKAAEGLLADHIRIFGPDHLDTLITRNNIVSWQAESGAIKVALEAAEALLADQIRIFGPNHPNTLIARNNIAAYQAESGAIKAAIKAFEALLADQIGILGPDHPYTLQTRSNIAGWQAKSGTIKSALKALEALLADRTRILGPDHPHTLRTRCHIAILQAESGAIETAIEALEALLADRTRILGSDHCDTLGTRHSIACWQAKSGAIKTALKAAEDLLADHTRIFGPDHPDTLTTRHNIAVWQAECGTIEAALEAAEVLLADQTRILGPDHSNTLGTRHEIAFRKAQSGAIEVALAAFEALLADQTRILGPDHPDTLTTRYNTAYWQAESGAIEVALAAFEALLPDCTRILGPDHPDTLNTRNNIAYWQAKSGAIEAALAAAEALLADQTRILGPDHPDTLRTRNNIAYWQAESGAIAAALAAAEALLADQTRILGPDHPDTLRTRNNIAYWQAESGAIAAALAAAEALLADQTRILGPDHPHTVKTRTSIDQWKNQLAESTP</sequence>
<dbReference type="InterPro" id="IPR053137">
    <property type="entry name" value="NLR-like"/>
</dbReference>
<dbReference type="InterPro" id="IPR041664">
    <property type="entry name" value="AAA_16"/>
</dbReference>
<comment type="caution">
    <text evidence="2">The sequence shown here is derived from an EMBL/GenBank/DDBJ whole genome shotgun (WGS) entry which is preliminary data.</text>
</comment>
<reference evidence="2 3" key="1">
    <citation type="submission" date="2016-02" db="EMBL/GenBank/DDBJ databases">
        <title>Genome sequence of Marichromatium gracile YL-28, a purple sulfur bacterium.</title>
        <authorList>
            <person name="Zhao C."/>
            <person name="Hong X."/>
            <person name="Chen S."/>
            <person name="Yang S."/>
        </authorList>
    </citation>
    <scope>NUCLEOTIDE SEQUENCE [LARGE SCALE GENOMIC DNA]</scope>
    <source>
        <strain evidence="2 3">YL28</strain>
    </source>
</reference>
<dbReference type="RefSeq" id="WP_062271194.1">
    <property type="nucleotide sequence ID" value="NZ_LSYU01000001.1"/>
</dbReference>
<dbReference type="PANTHER" id="PTHR46082:SF6">
    <property type="entry name" value="AAA+ ATPASE DOMAIN-CONTAINING PROTEIN-RELATED"/>
    <property type="match status" value="1"/>
</dbReference>
<proteinExistence type="predicted"/>
<name>A0ABR5VLG9_MARGR</name>
<dbReference type="InterPro" id="IPR011990">
    <property type="entry name" value="TPR-like_helical_dom_sf"/>
</dbReference>
<evidence type="ECO:0000313" key="3">
    <source>
        <dbReference type="Proteomes" id="UP000075766"/>
    </source>
</evidence>
<accession>A0ABR5VLG9</accession>
<dbReference type="InterPro" id="IPR027417">
    <property type="entry name" value="P-loop_NTPase"/>
</dbReference>
<dbReference type="SUPFAM" id="SSF52540">
    <property type="entry name" value="P-loop containing nucleoside triphosphate hydrolases"/>
    <property type="match status" value="1"/>
</dbReference>
<feature type="domain" description="Orc1-like AAA ATPase" evidence="1">
    <location>
        <begin position="26"/>
        <end position="290"/>
    </location>
</feature>
<dbReference type="PANTHER" id="PTHR46082">
    <property type="entry name" value="ATP/GTP-BINDING PROTEIN-RELATED"/>
    <property type="match status" value="1"/>
</dbReference>
<dbReference type="Proteomes" id="UP000075766">
    <property type="component" value="Unassembled WGS sequence"/>
</dbReference>
<evidence type="ECO:0000259" key="1">
    <source>
        <dbReference type="Pfam" id="PF13191"/>
    </source>
</evidence>
<protein>
    <recommendedName>
        <fullName evidence="1">Orc1-like AAA ATPase domain-containing protein</fullName>
    </recommendedName>
</protein>